<dbReference type="GO" id="GO:0042597">
    <property type="term" value="C:periplasmic space"/>
    <property type="evidence" value="ECO:0007669"/>
    <property type="project" value="InterPro"/>
</dbReference>
<dbReference type="InterPro" id="IPR007348">
    <property type="entry name" value="CopC_dom"/>
</dbReference>
<keyword evidence="8" id="KW-1185">Reference proteome</keyword>
<evidence type="ECO:0000256" key="3">
    <source>
        <dbReference type="ARBA" id="ARBA00022729"/>
    </source>
</evidence>
<dbReference type="GO" id="GO:0030313">
    <property type="term" value="C:cell envelope"/>
    <property type="evidence" value="ECO:0007669"/>
    <property type="project" value="UniProtKB-SubCell"/>
</dbReference>
<dbReference type="Pfam" id="PF04234">
    <property type="entry name" value="CopC"/>
    <property type="match status" value="1"/>
</dbReference>
<comment type="subcellular location">
    <subcellularLocation>
        <location evidence="1">Cell envelope</location>
    </subcellularLocation>
</comment>
<evidence type="ECO:0000313" key="8">
    <source>
        <dbReference type="Proteomes" id="UP000062317"/>
    </source>
</evidence>
<gene>
    <name evidence="7" type="ORF">WT27_25595</name>
</gene>
<dbReference type="GO" id="GO:0046688">
    <property type="term" value="P:response to copper ion"/>
    <property type="evidence" value="ECO:0007669"/>
    <property type="project" value="InterPro"/>
</dbReference>
<evidence type="ECO:0000256" key="2">
    <source>
        <dbReference type="ARBA" id="ARBA00022723"/>
    </source>
</evidence>
<dbReference type="Gene3D" id="2.60.40.1220">
    <property type="match status" value="1"/>
</dbReference>
<evidence type="ECO:0000256" key="4">
    <source>
        <dbReference type="ARBA" id="ARBA00023008"/>
    </source>
</evidence>
<dbReference type="AlphaFoldDB" id="A0A106EF48"/>
<evidence type="ECO:0000259" key="6">
    <source>
        <dbReference type="Pfam" id="PF04234"/>
    </source>
</evidence>
<keyword evidence="2" id="KW-0479">Metal-binding</keyword>
<feature type="signal peptide" evidence="5">
    <location>
        <begin position="1"/>
        <end position="27"/>
    </location>
</feature>
<feature type="domain" description="CopC" evidence="6">
    <location>
        <begin position="28"/>
        <end position="123"/>
    </location>
</feature>
<dbReference type="SUPFAM" id="SSF81296">
    <property type="entry name" value="E set domains"/>
    <property type="match status" value="1"/>
</dbReference>
<dbReference type="Proteomes" id="UP000062317">
    <property type="component" value="Unassembled WGS sequence"/>
</dbReference>
<keyword evidence="3 5" id="KW-0732">Signal</keyword>
<dbReference type="GO" id="GO:0005507">
    <property type="term" value="F:copper ion binding"/>
    <property type="evidence" value="ECO:0007669"/>
    <property type="project" value="InterPro"/>
</dbReference>
<dbReference type="RefSeq" id="WP_060103431.1">
    <property type="nucleotide sequence ID" value="NZ_LPEQ01000025.1"/>
</dbReference>
<evidence type="ECO:0000256" key="5">
    <source>
        <dbReference type="SAM" id="SignalP"/>
    </source>
</evidence>
<organism evidence="7 8">
    <name type="scientific">Burkholderia territorii</name>
    <dbReference type="NCBI Taxonomy" id="1503055"/>
    <lineage>
        <taxon>Bacteria</taxon>
        <taxon>Pseudomonadati</taxon>
        <taxon>Pseudomonadota</taxon>
        <taxon>Betaproteobacteria</taxon>
        <taxon>Burkholderiales</taxon>
        <taxon>Burkholderiaceae</taxon>
        <taxon>Burkholderia</taxon>
        <taxon>Burkholderia cepacia complex</taxon>
    </lineage>
</organism>
<dbReference type="InterPro" id="IPR014755">
    <property type="entry name" value="Cu-Rt/internalin_Ig-like"/>
</dbReference>
<keyword evidence="4" id="KW-0186">Copper</keyword>
<comment type="caution">
    <text evidence="7">The sequence shown here is derived from an EMBL/GenBank/DDBJ whole genome shotgun (WGS) entry which is preliminary data.</text>
</comment>
<proteinExistence type="predicted"/>
<feature type="chain" id="PRO_5007126366" evidence="5">
    <location>
        <begin position="28"/>
        <end position="125"/>
    </location>
</feature>
<dbReference type="InterPro" id="IPR032694">
    <property type="entry name" value="CopC/D"/>
</dbReference>
<dbReference type="PANTHER" id="PTHR34820:SF4">
    <property type="entry name" value="INNER MEMBRANE PROTEIN YEBZ"/>
    <property type="match status" value="1"/>
</dbReference>
<dbReference type="GO" id="GO:0005886">
    <property type="term" value="C:plasma membrane"/>
    <property type="evidence" value="ECO:0007669"/>
    <property type="project" value="TreeGrafter"/>
</dbReference>
<sequence length="125" mass="12948">MKTTMFGRLAALAAAGAIAAVPAAAFAHGKLETAVPATGSALDTAPDTLRLTFNEDLEAAFSSVKVSDGSGNPVVHERAKVDASNPRVMTVAMPKLAPGTYTVQWVAMTADAHRTKGTYSFRVKG</sequence>
<reference evidence="7 8" key="1">
    <citation type="submission" date="2015-11" db="EMBL/GenBank/DDBJ databases">
        <title>Expanding the genomic diversity of Burkholderia species for the development of highly accurate diagnostics.</title>
        <authorList>
            <person name="Sahl J."/>
            <person name="Keim P."/>
            <person name="Wagner D."/>
        </authorList>
    </citation>
    <scope>NUCLEOTIDE SEQUENCE [LARGE SCALE GENOMIC DNA]</scope>
    <source>
        <strain evidence="7 8">MSMB1301WGS</strain>
    </source>
</reference>
<evidence type="ECO:0000256" key="1">
    <source>
        <dbReference type="ARBA" id="ARBA00004196"/>
    </source>
</evidence>
<dbReference type="PANTHER" id="PTHR34820">
    <property type="entry name" value="INNER MEMBRANE PROTEIN YEBZ"/>
    <property type="match status" value="1"/>
</dbReference>
<dbReference type="InterPro" id="IPR014756">
    <property type="entry name" value="Ig_E-set"/>
</dbReference>
<name>A0A106EF48_9BURK</name>
<protein>
    <submittedName>
        <fullName evidence="7">Copper resistance protein CopC</fullName>
    </submittedName>
</protein>
<accession>A0A106EF48</accession>
<evidence type="ECO:0000313" key="7">
    <source>
        <dbReference type="EMBL" id="KVV55611.1"/>
    </source>
</evidence>
<dbReference type="EMBL" id="LPEQ01000025">
    <property type="protein sequence ID" value="KVV55611.1"/>
    <property type="molecule type" value="Genomic_DNA"/>
</dbReference>
<dbReference type="GO" id="GO:0006825">
    <property type="term" value="P:copper ion transport"/>
    <property type="evidence" value="ECO:0007669"/>
    <property type="project" value="InterPro"/>
</dbReference>